<dbReference type="PANTHER" id="PTHR43464:SF19">
    <property type="entry name" value="UBIQUINONE BIOSYNTHESIS O-METHYLTRANSFERASE, MITOCHONDRIAL"/>
    <property type="match status" value="1"/>
</dbReference>
<dbReference type="Gene3D" id="3.40.50.150">
    <property type="entry name" value="Vaccinia Virus protein VP39"/>
    <property type="match status" value="2"/>
</dbReference>
<comment type="similarity">
    <text evidence="5">Belongs to the class I-like SAM-binding methyltransferase superfamily. UbiG/COQ3 family.</text>
</comment>
<feature type="compositionally biased region" description="Low complexity" evidence="6">
    <location>
        <begin position="347"/>
        <end position="359"/>
    </location>
</feature>
<dbReference type="EC" id="2.1.1.114" evidence="5"/>
<name>A0A0E0PTM6_ORYRU</name>
<accession>A0A0E0PTM6</accession>
<feature type="binding site" evidence="5">
    <location>
        <position position="526"/>
    </location>
    <ligand>
        <name>Mg(2+)</name>
        <dbReference type="ChEBI" id="CHEBI:18420"/>
    </ligand>
</feature>
<dbReference type="HAMAP" id="MF_00472">
    <property type="entry name" value="UbiG"/>
    <property type="match status" value="1"/>
</dbReference>
<feature type="binding site" evidence="5">
    <location>
        <position position="458"/>
    </location>
    <ligand>
        <name>S-adenosyl-L-methionine</name>
        <dbReference type="ChEBI" id="CHEBI:59789"/>
    </ligand>
</feature>
<comment type="catalytic activity">
    <reaction evidence="5">
        <text>a 3,4-dihydroxy-5-(all-trans-polyprenyl)benzoate + S-adenosyl-L-methionine = a 4-hydroxy-3-methoxy-5-(all-trans-polyprenyl)benzoate + S-adenosyl-L-homocysteine + H(+)</text>
        <dbReference type="Rhea" id="RHEA:44452"/>
        <dbReference type="Rhea" id="RHEA-COMP:10930"/>
        <dbReference type="Rhea" id="RHEA-COMP:10931"/>
        <dbReference type="ChEBI" id="CHEBI:15378"/>
        <dbReference type="ChEBI" id="CHEBI:57856"/>
        <dbReference type="ChEBI" id="CHEBI:59789"/>
        <dbReference type="ChEBI" id="CHEBI:64694"/>
        <dbReference type="ChEBI" id="CHEBI:84443"/>
        <dbReference type="EC" id="2.1.1.114"/>
    </reaction>
</comment>
<keyword evidence="5" id="KW-0472">Membrane</keyword>
<dbReference type="STRING" id="4529.A0A0E0PTM6"/>
<feature type="region of interest" description="Disordered" evidence="6">
    <location>
        <begin position="347"/>
        <end position="395"/>
    </location>
</feature>
<sequence>MLRRVAPSLRRAILTSSAHGRAGAQLTEPGLSPRHALLPQWRLCSSAASTNSPPPPPPPPSSPPQGTPRPAGGSTVSSLNPAEVAKFAAIAETWRDPNSSKPLEGLKVIDVGCGGGILSEPLARMGATVTGIDAVDKNIKIARVHAASDPSTASIEYFCTTAEDLVKENKQFDAVISLEVIEHVANPSGFCESLSALTVPNGATVISTINRSMRAYATAIVAAEYILNWLPKGTHQWSKLVTPEELVLILERASISVQEMAGFVYNPLRGEWSLSDDLTDKSGPSFSYPTAQIFLAGPPSSSVNSRPIITSTTTAAAVSAITLSLPPVKSRLEQAMLRRLPPCLRRALPASSSSNSAPRRGVRLAEHGQSPPQSAPPPPSPATQKDGAVRTPGGGSAAEVAHFASFAETWWDTEGPFKHLLVMNPTRVSFIRSILCKHFRRDPNSSKPLEGLKIIDVGCAAGMLSEPLARMGATVTGIDAADESIKIARVHAASDPLTASIEYLCTTAGCRHHLQDSEVQRFLVIEHVDNPSEFCGSLSALTVPNGAFVISTINRSIRAFATMIVALEYIFHWIPKGTHHWSKLVTPDELVQMLEKASIYVQEMAGIGYNPWRGDFSMSKDTSVDYFAYGIKKVETPSVVSQTQA</sequence>
<feature type="binding site" evidence="5">
    <location>
        <position position="427"/>
    </location>
    <ligand>
        <name>S-adenosyl-L-methionine</name>
        <dbReference type="ChEBI" id="CHEBI:59789"/>
    </ligand>
</feature>
<evidence type="ECO:0000256" key="3">
    <source>
        <dbReference type="ARBA" id="ARBA00022688"/>
    </source>
</evidence>
<feature type="binding site" evidence="5">
    <location>
        <position position="522"/>
    </location>
    <ligand>
        <name>S-adenosyl-L-methionine</name>
        <dbReference type="ChEBI" id="CHEBI:59789"/>
    </ligand>
</feature>
<dbReference type="GO" id="GO:0120537">
    <property type="term" value="F:3-demethylubiquinone 3-O-methyltransferase activity"/>
    <property type="evidence" value="ECO:0007669"/>
    <property type="project" value="RHEA"/>
</dbReference>
<dbReference type="GO" id="GO:0031314">
    <property type="term" value="C:extrinsic component of mitochondrial inner membrane"/>
    <property type="evidence" value="ECO:0007669"/>
    <property type="project" value="UniProtKB-UniRule"/>
</dbReference>
<keyword evidence="5" id="KW-0460">Magnesium</keyword>
<evidence type="ECO:0000313" key="7">
    <source>
        <dbReference type="EnsemblPlants" id="ORUFI06G03480.1"/>
    </source>
</evidence>
<dbReference type="HOGENOM" id="CLU_028441_0_0_1"/>
<dbReference type="PANTHER" id="PTHR43464">
    <property type="entry name" value="METHYLTRANSFERASE"/>
    <property type="match status" value="1"/>
</dbReference>
<comment type="function">
    <text evidence="5">O-methyltransferase required for two non-consecutive steps during ubiquinone biosynthesis. Catalyzes the 2 O-methylation of 3,4-dihydroxy-5-(all-trans-polyprenyl)benzoic acid into 4-hydroxy-3-methoxy-5-(all-trans-polyprenyl)benzoic acid. Also catalyzes the last step of ubiquinone biosynthesis by mediating methylation of 3-demethylubiquinone into ubiquinone. Also able to mediate the methylation of 3-demethylubiquinol into ubiquinol.</text>
</comment>
<keyword evidence="1 5" id="KW-0489">Methyltransferase</keyword>
<keyword evidence="8" id="KW-1185">Reference proteome</keyword>
<dbReference type="Proteomes" id="UP000008022">
    <property type="component" value="Unassembled WGS sequence"/>
</dbReference>
<dbReference type="GO" id="GO:0061542">
    <property type="term" value="F:3-demethylubiquinol 3-O-methyltransferase activity"/>
    <property type="evidence" value="ECO:0007669"/>
    <property type="project" value="UniProtKB-UniRule"/>
</dbReference>
<evidence type="ECO:0000256" key="5">
    <source>
        <dbReference type="HAMAP-Rule" id="MF_03190"/>
    </source>
</evidence>
<reference evidence="8" key="1">
    <citation type="submission" date="2013-06" db="EMBL/GenBank/DDBJ databases">
        <authorList>
            <person name="Zhao Q."/>
        </authorList>
    </citation>
    <scope>NUCLEOTIDE SEQUENCE</scope>
    <source>
        <strain evidence="8">cv. W1943</strain>
    </source>
</reference>
<dbReference type="GO" id="GO:0010420">
    <property type="term" value="F:polyprenyldihydroxybenzoate methyltransferase activity"/>
    <property type="evidence" value="ECO:0007669"/>
    <property type="project" value="UniProtKB-UniRule"/>
</dbReference>
<dbReference type="AlphaFoldDB" id="A0A0E0PTM6"/>
<comment type="pathway">
    <text evidence="5">Cofactor biosynthesis; ubiquinone biosynthesis.</text>
</comment>
<dbReference type="Gramene" id="ORUFI06G03480.1">
    <property type="protein sequence ID" value="ORUFI06G03480.1"/>
    <property type="gene ID" value="ORUFI06G03480"/>
</dbReference>
<evidence type="ECO:0000256" key="1">
    <source>
        <dbReference type="ARBA" id="ARBA00022603"/>
    </source>
</evidence>
<evidence type="ECO:0000256" key="2">
    <source>
        <dbReference type="ARBA" id="ARBA00022679"/>
    </source>
</evidence>
<feature type="binding site" evidence="5">
    <location>
        <position position="527"/>
    </location>
    <ligand>
        <name>Mg(2+)</name>
        <dbReference type="ChEBI" id="CHEBI:18420"/>
    </ligand>
</feature>
<comment type="caution">
    <text evidence="5">Lacks conserved residue(s) required for the propagation of feature annotation.</text>
</comment>
<dbReference type="EnsemblPlants" id="ORUFI06G03480.1">
    <property type="protein sequence ID" value="ORUFI06G03480.1"/>
    <property type="gene ID" value="ORUFI06G03480"/>
</dbReference>
<organism evidence="7 8">
    <name type="scientific">Oryza rufipogon</name>
    <name type="common">Brownbeard rice</name>
    <name type="synonym">Asian wild rice</name>
    <dbReference type="NCBI Taxonomy" id="4529"/>
    <lineage>
        <taxon>Eukaryota</taxon>
        <taxon>Viridiplantae</taxon>
        <taxon>Streptophyta</taxon>
        <taxon>Embryophyta</taxon>
        <taxon>Tracheophyta</taxon>
        <taxon>Spermatophyta</taxon>
        <taxon>Magnoliopsida</taxon>
        <taxon>Liliopsida</taxon>
        <taxon>Poales</taxon>
        <taxon>Poaceae</taxon>
        <taxon>BOP clade</taxon>
        <taxon>Oryzoideae</taxon>
        <taxon>Oryzeae</taxon>
        <taxon>Oryzinae</taxon>
        <taxon>Oryza</taxon>
    </lineage>
</organism>
<feature type="compositionally biased region" description="Pro residues" evidence="6">
    <location>
        <begin position="52"/>
        <end position="67"/>
    </location>
</feature>
<dbReference type="InterPro" id="IPR010233">
    <property type="entry name" value="UbiG_MeTrfase"/>
</dbReference>
<dbReference type="EC" id="2.1.1.-" evidence="5"/>
<dbReference type="SUPFAM" id="SSF53335">
    <property type="entry name" value="S-adenosyl-L-methionine-dependent methyltransferases"/>
    <property type="match status" value="2"/>
</dbReference>
<keyword evidence="3 5" id="KW-0831">Ubiquinone biosynthesis</keyword>
<proteinExistence type="inferred from homology"/>
<protein>
    <recommendedName>
        <fullName evidence="5">Ubiquinone biosynthesis O-methyltransferase, mitochondrial</fullName>
    </recommendedName>
    <alternativeName>
        <fullName evidence="5">3-demethylubiquinol 3-O-methyltransferase</fullName>
        <ecNumber evidence="5">2.1.1.64</ecNumber>
    </alternativeName>
    <alternativeName>
        <fullName evidence="5">3-demethylubiquinone 3-O-methyltransferase</fullName>
        <ecNumber evidence="5">2.1.1.-</ecNumber>
    </alternativeName>
    <alternativeName>
        <fullName evidence="5">Polyprenyldihydroxybenzoate methyltransferase</fullName>
        <ecNumber evidence="5">2.1.1.114</ecNumber>
    </alternativeName>
</protein>
<dbReference type="eggNOG" id="KOG1270">
    <property type="taxonomic scope" value="Eukaryota"/>
</dbReference>
<dbReference type="InterPro" id="IPR029063">
    <property type="entry name" value="SAM-dependent_MTases_sf"/>
</dbReference>
<dbReference type="CDD" id="cd02440">
    <property type="entry name" value="AdoMet_MTases"/>
    <property type="match status" value="2"/>
</dbReference>
<dbReference type="GO" id="GO:0046872">
    <property type="term" value="F:metal ion binding"/>
    <property type="evidence" value="ECO:0007669"/>
    <property type="project" value="UniProtKB-KW"/>
</dbReference>
<evidence type="ECO:0000256" key="4">
    <source>
        <dbReference type="ARBA" id="ARBA00022691"/>
    </source>
</evidence>
<comment type="catalytic activity">
    <reaction evidence="5">
        <text>a 3-demethylubiquinone + S-adenosyl-L-methionine = a ubiquinone + S-adenosyl-L-homocysteine</text>
        <dbReference type="Rhea" id="RHEA:81215"/>
        <dbReference type="Rhea" id="RHEA-COMP:9565"/>
        <dbReference type="Rhea" id="RHEA-COMP:19654"/>
        <dbReference type="ChEBI" id="CHEBI:16389"/>
        <dbReference type="ChEBI" id="CHEBI:57856"/>
        <dbReference type="ChEBI" id="CHEBI:59789"/>
        <dbReference type="ChEBI" id="CHEBI:231825"/>
    </reaction>
</comment>
<keyword evidence="5" id="KW-0999">Mitochondrion inner membrane</keyword>
<evidence type="ECO:0000313" key="8">
    <source>
        <dbReference type="Proteomes" id="UP000008022"/>
    </source>
</evidence>
<dbReference type="GO" id="GO:0032259">
    <property type="term" value="P:methylation"/>
    <property type="evidence" value="ECO:0007669"/>
    <property type="project" value="UniProtKB-KW"/>
</dbReference>
<comment type="cofactor">
    <cofactor evidence="5">
        <name>Mg(2+)</name>
        <dbReference type="ChEBI" id="CHEBI:18420"/>
    </cofactor>
</comment>
<reference evidence="7" key="2">
    <citation type="submission" date="2015-06" db="UniProtKB">
        <authorList>
            <consortium name="EnsemblPlants"/>
        </authorList>
    </citation>
    <scope>IDENTIFICATION</scope>
</reference>
<comment type="subunit">
    <text evidence="5">Component of a multi-subunit COQ enzyme complex.</text>
</comment>
<feature type="binding site" evidence="5">
    <location>
        <position position="479"/>
    </location>
    <ligand>
        <name>S-adenosyl-L-methionine</name>
        <dbReference type="ChEBI" id="CHEBI:59789"/>
    </ligand>
</feature>
<dbReference type="NCBIfam" id="TIGR01983">
    <property type="entry name" value="UbiG"/>
    <property type="match status" value="2"/>
</dbReference>
<dbReference type="UniPathway" id="UPA00232"/>
<keyword evidence="5" id="KW-0479">Metal-binding</keyword>
<feature type="region of interest" description="Disordered" evidence="6">
    <location>
        <begin position="46"/>
        <end position="78"/>
    </location>
</feature>
<evidence type="ECO:0000256" key="6">
    <source>
        <dbReference type="SAM" id="MobiDB-lite"/>
    </source>
</evidence>
<comment type="subcellular location">
    <subcellularLocation>
        <location evidence="5">Mitochondrion inner membrane</location>
        <topology evidence="5">Peripheral membrane protein</topology>
        <orientation evidence="5">Matrix side</orientation>
    </subcellularLocation>
</comment>
<gene>
    <name evidence="5" type="primary">COQ3</name>
</gene>
<dbReference type="EC" id="2.1.1.64" evidence="5"/>
<keyword evidence="5" id="KW-0496">Mitochondrion</keyword>
<dbReference type="Pfam" id="PF13489">
    <property type="entry name" value="Methyltransf_23"/>
    <property type="match status" value="2"/>
</dbReference>
<keyword evidence="4 5" id="KW-0949">S-adenosyl-L-methionine</keyword>
<comment type="catalytic activity">
    <reaction evidence="5">
        <text>a 3-demethylubiquinol + S-adenosyl-L-methionine = a ubiquinol + S-adenosyl-L-homocysteine + H(+)</text>
        <dbReference type="Rhea" id="RHEA:44380"/>
        <dbReference type="Rhea" id="RHEA-COMP:9566"/>
        <dbReference type="Rhea" id="RHEA-COMP:10914"/>
        <dbReference type="ChEBI" id="CHEBI:15378"/>
        <dbReference type="ChEBI" id="CHEBI:17976"/>
        <dbReference type="ChEBI" id="CHEBI:57856"/>
        <dbReference type="ChEBI" id="CHEBI:59789"/>
        <dbReference type="ChEBI" id="CHEBI:84422"/>
        <dbReference type="EC" id="2.1.1.64"/>
    </reaction>
</comment>
<keyword evidence="2 5" id="KW-0808">Transferase</keyword>